<reference evidence="12" key="1">
    <citation type="submission" date="2017-06" db="EMBL/GenBank/DDBJ databases">
        <title>Capnocytophaga spp. assemblies.</title>
        <authorList>
            <person name="Gulvik C.A."/>
        </authorList>
    </citation>
    <scope>NUCLEOTIDE SEQUENCE [LARGE SCALE GENOMIC DNA]</scope>
    <source>
        <strain evidence="12">H4486</strain>
    </source>
</reference>
<evidence type="ECO:0000256" key="7">
    <source>
        <dbReference type="PIRSR" id="PIRSR005091-2"/>
    </source>
</evidence>
<dbReference type="EMBL" id="CP022383">
    <property type="protein sequence ID" value="ATA80584.1"/>
    <property type="molecule type" value="Genomic_DNA"/>
</dbReference>
<feature type="binding site" evidence="8">
    <location>
        <position position="491"/>
    </location>
    <ligand>
        <name>Mn(2+)</name>
        <dbReference type="ChEBI" id="CHEBI:29035"/>
    </ligand>
</feature>
<keyword evidence="4 9" id="KW-1133">Transmembrane helix</keyword>
<dbReference type="Proteomes" id="UP000217334">
    <property type="component" value="Chromosome"/>
</dbReference>
<protein>
    <submittedName>
        <fullName evidence="11">Sulfatase</fullName>
    </submittedName>
</protein>
<evidence type="ECO:0000256" key="1">
    <source>
        <dbReference type="ARBA" id="ARBA00004651"/>
    </source>
</evidence>
<dbReference type="InterPro" id="IPR000917">
    <property type="entry name" value="Sulfatase_N"/>
</dbReference>
<dbReference type="InterPro" id="IPR012160">
    <property type="entry name" value="LtaS-like"/>
</dbReference>
<dbReference type="RefSeq" id="WP_095902275.1">
    <property type="nucleotide sequence ID" value="NZ_CP022383.1"/>
</dbReference>
<dbReference type="Gene3D" id="3.40.720.10">
    <property type="entry name" value="Alkaline Phosphatase, subunit A"/>
    <property type="match status" value="1"/>
</dbReference>
<evidence type="ECO:0000256" key="5">
    <source>
        <dbReference type="ARBA" id="ARBA00023136"/>
    </source>
</evidence>
<dbReference type="Pfam" id="PF00884">
    <property type="entry name" value="Sulfatase"/>
    <property type="match status" value="1"/>
</dbReference>
<feature type="transmembrane region" description="Helical" evidence="9">
    <location>
        <begin position="9"/>
        <end position="30"/>
    </location>
</feature>
<evidence type="ECO:0000256" key="8">
    <source>
        <dbReference type="PIRSR" id="PIRSR005091-3"/>
    </source>
</evidence>
<dbReference type="PIRSF" id="PIRSF005091">
    <property type="entry name" value="Mmb_sulf_HI1246"/>
    <property type="match status" value="1"/>
</dbReference>
<feature type="transmembrane region" description="Helical" evidence="9">
    <location>
        <begin position="140"/>
        <end position="161"/>
    </location>
</feature>
<feature type="binding site" evidence="7">
    <location>
        <position position="437"/>
    </location>
    <ligand>
        <name>substrate</name>
    </ligand>
</feature>
<organism evidence="11 12">
    <name type="scientific">Capnocytophaga sputigena</name>
    <dbReference type="NCBI Taxonomy" id="1019"/>
    <lineage>
        <taxon>Bacteria</taxon>
        <taxon>Pseudomonadati</taxon>
        <taxon>Bacteroidota</taxon>
        <taxon>Flavobacteriia</taxon>
        <taxon>Flavobacteriales</taxon>
        <taxon>Flavobacteriaceae</taxon>
        <taxon>Capnocytophaga</taxon>
    </lineage>
</organism>
<evidence type="ECO:0000256" key="3">
    <source>
        <dbReference type="ARBA" id="ARBA00022692"/>
    </source>
</evidence>
<keyword evidence="5 9" id="KW-0472">Membrane</keyword>
<dbReference type="CDD" id="cd16015">
    <property type="entry name" value="LTA_synthase"/>
    <property type="match status" value="1"/>
</dbReference>
<feature type="transmembrane region" description="Helical" evidence="9">
    <location>
        <begin position="173"/>
        <end position="192"/>
    </location>
</feature>
<evidence type="ECO:0000313" key="11">
    <source>
        <dbReference type="EMBL" id="ATA80584.1"/>
    </source>
</evidence>
<dbReference type="GO" id="GO:0046872">
    <property type="term" value="F:metal ion binding"/>
    <property type="evidence" value="ECO:0007669"/>
    <property type="project" value="UniProtKB-KW"/>
</dbReference>
<gene>
    <name evidence="11" type="ORF">CGC59_13295</name>
</gene>
<dbReference type="InterPro" id="IPR050448">
    <property type="entry name" value="OpgB/LTA_synthase_biosynth"/>
</dbReference>
<dbReference type="GO" id="GO:0005886">
    <property type="term" value="C:plasma membrane"/>
    <property type="evidence" value="ECO:0007669"/>
    <property type="project" value="UniProtKB-SubCell"/>
</dbReference>
<dbReference type="PANTHER" id="PTHR47371">
    <property type="entry name" value="LIPOTEICHOIC ACID SYNTHASE"/>
    <property type="match status" value="1"/>
</dbReference>
<feature type="binding site" evidence="8">
    <location>
        <position position="492"/>
    </location>
    <ligand>
        <name>Mn(2+)</name>
        <dbReference type="ChEBI" id="CHEBI:29035"/>
    </ligand>
</feature>
<accession>A0A250F625</accession>
<evidence type="ECO:0000256" key="9">
    <source>
        <dbReference type="SAM" id="Phobius"/>
    </source>
</evidence>
<dbReference type="InterPro" id="IPR017850">
    <property type="entry name" value="Alkaline_phosphatase_core_sf"/>
</dbReference>
<comment type="subcellular location">
    <subcellularLocation>
        <location evidence="1">Cell membrane</location>
        <topology evidence="1">Multi-pass membrane protein</topology>
    </subcellularLocation>
</comment>
<feature type="transmembrane region" description="Helical" evidence="9">
    <location>
        <begin position="88"/>
        <end position="110"/>
    </location>
</feature>
<dbReference type="PANTHER" id="PTHR47371:SF3">
    <property type="entry name" value="PHOSPHOGLYCEROL TRANSFERASE I"/>
    <property type="match status" value="1"/>
</dbReference>
<evidence type="ECO:0000256" key="6">
    <source>
        <dbReference type="PIRSR" id="PIRSR005091-1"/>
    </source>
</evidence>
<feature type="binding site" evidence="8">
    <location>
        <position position="276"/>
    </location>
    <ligand>
        <name>Mn(2+)</name>
        <dbReference type="ChEBI" id="CHEBI:29035"/>
    </ligand>
</feature>
<feature type="domain" description="Sulfatase N-terminal" evidence="10">
    <location>
        <begin position="268"/>
        <end position="546"/>
    </location>
</feature>
<keyword evidence="3 9" id="KW-0812">Transmembrane</keyword>
<feature type="active site" evidence="6">
    <location>
        <position position="322"/>
    </location>
</feature>
<dbReference type="SUPFAM" id="SSF53649">
    <property type="entry name" value="Alkaline phosphatase-like"/>
    <property type="match status" value="1"/>
</dbReference>
<evidence type="ECO:0000256" key="2">
    <source>
        <dbReference type="ARBA" id="ARBA00022475"/>
    </source>
</evidence>
<feature type="transmembrane region" description="Helical" evidence="9">
    <location>
        <begin position="58"/>
        <end position="76"/>
    </location>
</feature>
<keyword evidence="2" id="KW-1003">Cell membrane</keyword>
<evidence type="ECO:0000256" key="4">
    <source>
        <dbReference type="ARBA" id="ARBA00022989"/>
    </source>
</evidence>
<keyword evidence="7" id="KW-0464">Manganese</keyword>
<dbReference type="AlphaFoldDB" id="A0A250F625"/>
<keyword evidence="7" id="KW-0479">Metal-binding</keyword>
<evidence type="ECO:0000259" key="10">
    <source>
        <dbReference type="Pfam" id="PF00884"/>
    </source>
</evidence>
<evidence type="ECO:0000313" key="12">
    <source>
        <dbReference type="Proteomes" id="UP000217334"/>
    </source>
</evidence>
<name>A0A250F625_CAPSP</name>
<proteinExistence type="predicted"/>
<sequence>MRIREYSVFLYRILLVYLFYAIARGLFIAFNMSAMGDDMSFGVILKLFYYGLQFDNSGIFYVNLLFIFLSLIPLRINTKPIYQKVLFYIYFITNGLAYATNFVDILYYPFSKSRLTSASFAVIENEQNKMSLFGSFLVGYWYMFLLFILLIWLWIFLYKRVKVTEVQLAPKPYFITSVLALALAAVGIVYAIRGGTWDHSSRPINIVDASRHTNISGQADAILNTPFTLIRTLGKNKGFREYHFVDEAYINKNLKPIKQYNRDVPNQPNVVVFILESFSKEYWGAMNKRTNIPNFQSYTPFLDSLAQYSYVLDDAYSTGRQSIHGMSSVLAGIPTIQVAYMSSPYSQQKVQSLVSIAKEMGYDTSFFHSAPNGSMGFLGFSNILGFDHYYGKNEYNNDADFDGMWGIWDEPFFQYMCSVYNQKKQPFLGTIFTVSSHHPFKVPEKYEGKFPKGNVEIHQCIGYTDYSLKRFFECAKKEPWFKNTIFAFVNDHPAMPYYEHYKEPIGGKGAAIMFYSPNPDLVPTGVYSEVTQQIDIYPSLVDLMGYKKPFRSWGHSVFTKLPDETPRAFISDAHVYQMKQGNYIYIIDEYGKVNGVYKGEDTALKNNLLGKEDNAEIQKGIKDLKAFMQDYMDRIIHHKLAN</sequence>